<protein>
    <submittedName>
        <fullName evidence="2">Uncharacterized protein</fullName>
    </submittedName>
</protein>
<dbReference type="EMBL" id="LAZR01002757">
    <property type="protein sequence ID" value="KKN25953.1"/>
    <property type="molecule type" value="Genomic_DNA"/>
</dbReference>
<feature type="compositionally biased region" description="Pro residues" evidence="1">
    <location>
        <begin position="296"/>
        <end position="306"/>
    </location>
</feature>
<feature type="compositionally biased region" description="Low complexity" evidence="1">
    <location>
        <begin position="528"/>
        <end position="539"/>
    </location>
</feature>
<feature type="region of interest" description="Disordered" evidence="1">
    <location>
        <begin position="524"/>
        <end position="585"/>
    </location>
</feature>
<evidence type="ECO:0000313" key="2">
    <source>
        <dbReference type="EMBL" id="KKN25953.1"/>
    </source>
</evidence>
<organism evidence="2">
    <name type="scientific">marine sediment metagenome</name>
    <dbReference type="NCBI Taxonomy" id="412755"/>
    <lineage>
        <taxon>unclassified sequences</taxon>
        <taxon>metagenomes</taxon>
        <taxon>ecological metagenomes</taxon>
    </lineage>
</organism>
<reference evidence="2" key="1">
    <citation type="journal article" date="2015" name="Nature">
        <title>Complex archaea that bridge the gap between prokaryotes and eukaryotes.</title>
        <authorList>
            <person name="Spang A."/>
            <person name="Saw J.H."/>
            <person name="Jorgensen S.L."/>
            <person name="Zaremba-Niedzwiedzka K."/>
            <person name="Martijn J."/>
            <person name="Lind A.E."/>
            <person name="van Eijk R."/>
            <person name="Schleper C."/>
            <person name="Guy L."/>
            <person name="Ettema T.J."/>
        </authorList>
    </citation>
    <scope>NUCLEOTIDE SEQUENCE</scope>
</reference>
<dbReference type="AlphaFoldDB" id="A0A0F9S9B4"/>
<feature type="region of interest" description="Disordered" evidence="1">
    <location>
        <begin position="291"/>
        <end position="317"/>
    </location>
</feature>
<evidence type="ECO:0000256" key="1">
    <source>
        <dbReference type="SAM" id="MobiDB-lite"/>
    </source>
</evidence>
<gene>
    <name evidence="2" type="ORF">LCGC14_0879450</name>
</gene>
<proteinExistence type="predicted"/>
<name>A0A0F9S9B4_9ZZZZ</name>
<comment type="caution">
    <text evidence="2">The sequence shown here is derived from an EMBL/GenBank/DDBJ whole genome shotgun (WGS) entry which is preliminary data.</text>
</comment>
<sequence>MTQPTFGTGTGGFAQPDLWQILYGMTNINPALDLAMQQYRSQSSLAGQLASANASAQSGVNQSLASVYGSQVAAQGGIAQQNIQSGTAASIANAQISGDLIKAMGGDQNAAYRLQAQLGLQAGVANQDMQRQILTALSTTGLRSQSQANAWMRGFQPQPGFGSAGNYWLNSVNPIASPQVQYSPYDLSGLVQAQAAQGSLGALPSMPSFSTGNIGGGNVGNIGGMFSDIYGQLQNTLGPMELLFGAAPTAATSPLAPNGFPAGSPEAIASTQSTWEQLLAAYNSGAPLGGANPGPAWNPPPMPQPGDPGYFTPMPDPGAYLHAGGKIKPGETAIVGERGPEIAKGVKGGTDIIPLDKFRGGFHTGTAPHSHQEMVDAEGNPIISETNPWDVVPDVPFPNPNDPILPGERDPFGGVPIPNPYEPTWEGGIPNYPNAPTTTTYPEVEYGSPAGTRTLQASGAGIDYGALGTEGSELAHVTSGQLLQRGFSRKADGSIWHRTSAGPRVPITAQQIQRLLQLYPGAAGDTMGVPEGEGPVVEPDGGLEQPPPVDPRTGEPQADLSTLLGNIDSPGFSYDPSKDLSGTGAEALGLPGIQALLGNVPQGFPGNQTFDLPELGLSGLPGPAQRSSIFRPGILTEQEIKDIGYLFQLGGYDPSTAAQIIQTFTPGRRSPFQALGF</sequence>
<accession>A0A0F9S9B4</accession>